<keyword evidence="4" id="KW-1185">Reference proteome</keyword>
<gene>
    <name evidence="2" type="primary">def</name>
    <name evidence="3" type="ORF">JF922_08895</name>
</gene>
<dbReference type="GO" id="GO:0046872">
    <property type="term" value="F:metal ion binding"/>
    <property type="evidence" value="ECO:0007669"/>
    <property type="project" value="UniProtKB-KW"/>
</dbReference>
<reference evidence="3" key="1">
    <citation type="submission" date="2020-10" db="EMBL/GenBank/DDBJ databases">
        <title>Ca. Dormibacterota MAGs.</title>
        <authorList>
            <person name="Montgomery K."/>
        </authorList>
    </citation>
    <scope>NUCLEOTIDE SEQUENCE [LARGE SCALE GENOMIC DNA]</scope>
    <source>
        <strain evidence="3">SC8812_S17_10</strain>
    </source>
</reference>
<dbReference type="Gene3D" id="3.90.45.10">
    <property type="entry name" value="Peptide deformylase"/>
    <property type="match status" value="1"/>
</dbReference>
<dbReference type="SUPFAM" id="SSF56420">
    <property type="entry name" value="Peptide deformylase"/>
    <property type="match status" value="1"/>
</dbReference>
<keyword evidence="2" id="KW-0408">Iron</keyword>
<evidence type="ECO:0000313" key="3">
    <source>
        <dbReference type="EMBL" id="MBJ7598187.1"/>
    </source>
</evidence>
<feature type="binding site" evidence="2">
    <location>
        <position position="141"/>
    </location>
    <ligand>
        <name>Fe cation</name>
        <dbReference type="ChEBI" id="CHEBI:24875"/>
    </ligand>
</feature>
<dbReference type="AlphaFoldDB" id="A0A934K6G5"/>
<comment type="catalytic activity">
    <reaction evidence="2">
        <text>N-terminal N-formyl-L-methionyl-[peptide] + H2O = N-terminal L-methionyl-[peptide] + formate</text>
        <dbReference type="Rhea" id="RHEA:24420"/>
        <dbReference type="Rhea" id="RHEA-COMP:10639"/>
        <dbReference type="Rhea" id="RHEA-COMP:10640"/>
        <dbReference type="ChEBI" id="CHEBI:15377"/>
        <dbReference type="ChEBI" id="CHEBI:15740"/>
        <dbReference type="ChEBI" id="CHEBI:49298"/>
        <dbReference type="ChEBI" id="CHEBI:64731"/>
        <dbReference type="EC" id="3.5.1.88"/>
    </reaction>
</comment>
<sequence length="176" mass="19462">MASIGIRQSGDPILHAVCDSFRLPDEAEEAQAVINQLLTTATKAKELHPFSKGIGLAAPQIGLPRAVAIAWMPQLEPLILLNPRTVDESIERDEQLEGCLSFFDVRGLVTRPLTIRVESSSLDGTVRQIVLDQGTARLAAHEIDHLRGRLYVDRMSRDDDLVDVSRYDGSGSPWMY</sequence>
<evidence type="ECO:0000313" key="4">
    <source>
        <dbReference type="Proteomes" id="UP000612893"/>
    </source>
</evidence>
<dbReference type="PANTHER" id="PTHR10458:SF22">
    <property type="entry name" value="PEPTIDE DEFORMYLASE"/>
    <property type="match status" value="1"/>
</dbReference>
<comment type="cofactor">
    <cofactor evidence="2">
        <name>Fe(2+)</name>
        <dbReference type="ChEBI" id="CHEBI:29033"/>
    </cofactor>
    <text evidence="2">Binds 1 Fe(2+) ion.</text>
</comment>
<dbReference type="GO" id="GO:0006412">
    <property type="term" value="P:translation"/>
    <property type="evidence" value="ECO:0007669"/>
    <property type="project" value="UniProtKB-UniRule"/>
</dbReference>
<dbReference type="PANTHER" id="PTHR10458">
    <property type="entry name" value="PEPTIDE DEFORMYLASE"/>
    <property type="match status" value="1"/>
</dbReference>
<dbReference type="PRINTS" id="PR01576">
    <property type="entry name" value="PDEFORMYLASE"/>
</dbReference>
<dbReference type="Proteomes" id="UP000612893">
    <property type="component" value="Unassembled WGS sequence"/>
</dbReference>
<feature type="binding site" evidence="2">
    <location>
        <position position="145"/>
    </location>
    <ligand>
        <name>Fe cation</name>
        <dbReference type="ChEBI" id="CHEBI:24875"/>
    </ligand>
</feature>
<dbReference type="EC" id="3.5.1.88" evidence="2"/>
<organism evidence="3 4">
    <name type="scientific">Candidatus Nephthysia bennettiae</name>
    <dbReference type="NCBI Taxonomy" id="3127016"/>
    <lineage>
        <taxon>Bacteria</taxon>
        <taxon>Bacillati</taxon>
        <taxon>Candidatus Dormiibacterota</taxon>
        <taxon>Candidatus Dormibacteria</taxon>
        <taxon>Candidatus Dormibacterales</taxon>
        <taxon>Candidatus Dormibacteraceae</taxon>
        <taxon>Candidatus Nephthysia</taxon>
    </lineage>
</organism>
<comment type="similarity">
    <text evidence="1 2">Belongs to the polypeptide deformylase family.</text>
</comment>
<feature type="binding site" evidence="2">
    <location>
        <position position="99"/>
    </location>
    <ligand>
        <name>Fe cation</name>
        <dbReference type="ChEBI" id="CHEBI:24875"/>
    </ligand>
</feature>
<keyword evidence="2" id="KW-0648">Protein biosynthesis</keyword>
<dbReference type="InterPro" id="IPR023635">
    <property type="entry name" value="Peptide_deformylase"/>
</dbReference>
<keyword evidence="2" id="KW-0479">Metal-binding</keyword>
<comment type="function">
    <text evidence="2">Removes the formyl group from the N-terminal Met of newly synthesized proteins. Requires at least a dipeptide for an efficient rate of reaction. N-terminal L-methionine is a prerequisite for activity but the enzyme has broad specificity at other positions.</text>
</comment>
<dbReference type="PIRSF" id="PIRSF004749">
    <property type="entry name" value="Pep_def"/>
    <property type="match status" value="1"/>
</dbReference>
<evidence type="ECO:0000256" key="1">
    <source>
        <dbReference type="ARBA" id="ARBA00010759"/>
    </source>
</evidence>
<dbReference type="EMBL" id="JAEKNR010000100">
    <property type="protein sequence ID" value="MBJ7598187.1"/>
    <property type="molecule type" value="Genomic_DNA"/>
</dbReference>
<dbReference type="Pfam" id="PF01327">
    <property type="entry name" value="Pep_deformylase"/>
    <property type="match status" value="1"/>
</dbReference>
<feature type="active site" evidence="2">
    <location>
        <position position="142"/>
    </location>
</feature>
<comment type="caution">
    <text evidence="3">The sequence shown here is derived from an EMBL/GenBank/DDBJ whole genome shotgun (WGS) entry which is preliminary data.</text>
</comment>
<accession>A0A934K6G5</accession>
<dbReference type="GO" id="GO:0042586">
    <property type="term" value="F:peptide deformylase activity"/>
    <property type="evidence" value="ECO:0007669"/>
    <property type="project" value="UniProtKB-UniRule"/>
</dbReference>
<proteinExistence type="inferred from homology"/>
<keyword evidence="2" id="KW-0378">Hydrolase</keyword>
<dbReference type="InterPro" id="IPR036821">
    <property type="entry name" value="Peptide_deformylase_sf"/>
</dbReference>
<protein>
    <recommendedName>
        <fullName evidence="2">Peptide deformylase</fullName>
        <shortName evidence="2">PDF</shortName>
        <ecNumber evidence="2">3.5.1.88</ecNumber>
    </recommendedName>
    <alternativeName>
        <fullName evidence="2">Polypeptide deformylase</fullName>
    </alternativeName>
</protein>
<evidence type="ECO:0000256" key="2">
    <source>
        <dbReference type="HAMAP-Rule" id="MF_00163"/>
    </source>
</evidence>
<name>A0A934K6G5_9BACT</name>
<dbReference type="HAMAP" id="MF_00163">
    <property type="entry name" value="Pep_deformylase"/>
    <property type="match status" value="1"/>
</dbReference>